<sequence length="334" mass="36274">MSGLYAYVARRLGVTFLILLAVSFAVYLIFAFLPFDPAALTCGKNCNDPGIIEANRIRLGYDKPFYEQYWIFLVGLFAGRNYGEGAAAIHCAAPSFGYSFQQHACVTDLLGDALPVTLALALGALVLWLVIGIGLGVLSARYRGRILDTLSTVFVLIGTSLPTFLTGLMLIIFVVIKWHILPFPAGGYKSPFEDPLGWLNMMILPWLTLAFAYAALYTRFVRSQVIETSTEDFIRTARAKGLSERVILGKHTLRAALAPIATMAGLDFAGLMGGAILTEAVFNLPGLGRLSLGAVLDYDLPIIVATTLLAATIVVLMNLVLDLVYAFIDPRVRV</sequence>
<dbReference type="Pfam" id="PF19300">
    <property type="entry name" value="BPD_transp_1_N"/>
    <property type="match status" value="1"/>
</dbReference>
<dbReference type="InterPro" id="IPR000515">
    <property type="entry name" value="MetI-like"/>
</dbReference>
<keyword evidence="6 7" id="KW-0472">Membrane</keyword>
<dbReference type="SUPFAM" id="SSF161098">
    <property type="entry name" value="MetI-like"/>
    <property type="match status" value="1"/>
</dbReference>
<feature type="transmembrane region" description="Helical" evidence="7">
    <location>
        <begin position="302"/>
        <end position="328"/>
    </location>
</feature>
<dbReference type="Pfam" id="PF00528">
    <property type="entry name" value="BPD_transp_1"/>
    <property type="match status" value="1"/>
</dbReference>
<feature type="transmembrane region" description="Helical" evidence="7">
    <location>
        <begin position="116"/>
        <end position="138"/>
    </location>
</feature>
<evidence type="ECO:0000313" key="9">
    <source>
        <dbReference type="EMBL" id="CAB4617031.1"/>
    </source>
</evidence>
<organism evidence="9">
    <name type="scientific">freshwater metagenome</name>
    <dbReference type="NCBI Taxonomy" id="449393"/>
    <lineage>
        <taxon>unclassified sequences</taxon>
        <taxon>metagenomes</taxon>
        <taxon>ecological metagenomes</taxon>
    </lineage>
</organism>
<comment type="subcellular location">
    <subcellularLocation>
        <location evidence="1">Cell membrane</location>
        <topology evidence="1">Multi-pass membrane protein</topology>
    </subcellularLocation>
</comment>
<dbReference type="PANTHER" id="PTHR30465">
    <property type="entry name" value="INNER MEMBRANE ABC TRANSPORTER"/>
    <property type="match status" value="1"/>
</dbReference>
<dbReference type="GO" id="GO:0005886">
    <property type="term" value="C:plasma membrane"/>
    <property type="evidence" value="ECO:0007669"/>
    <property type="project" value="UniProtKB-SubCell"/>
</dbReference>
<feature type="domain" description="ABC transmembrane type-1" evidence="8">
    <location>
        <begin position="114"/>
        <end position="325"/>
    </location>
</feature>
<feature type="transmembrane region" description="Helical" evidence="7">
    <location>
        <begin position="12"/>
        <end position="33"/>
    </location>
</feature>
<gene>
    <name evidence="9" type="ORF">UFOPK1909_00260</name>
</gene>
<dbReference type="PANTHER" id="PTHR30465:SF0">
    <property type="entry name" value="OLIGOPEPTIDE TRANSPORT SYSTEM PERMEASE PROTEIN APPB"/>
    <property type="match status" value="1"/>
</dbReference>
<evidence type="ECO:0000256" key="5">
    <source>
        <dbReference type="ARBA" id="ARBA00022989"/>
    </source>
</evidence>
<evidence type="ECO:0000256" key="2">
    <source>
        <dbReference type="ARBA" id="ARBA00022448"/>
    </source>
</evidence>
<keyword evidence="2" id="KW-0813">Transport</keyword>
<dbReference type="EMBL" id="CAEZVD010000011">
    <property type="protein sequence ID" value="CAB4617031.1"/>
    <property type="molecule type" value="Genomic_DNA"/>
</dbReference>
<evidence type="ECO:0000259" key="8">
    <source>
        <dbReference type="PROSITE" id="PS50928"/>
    </source>
</evidence>
<dbReference type="CDD" id="cd06261">
    <property type="entry name" value="TM_PBP2"/>
    <property type="match status" value="1"/>
</dbReference>
<protein>
    <submittedName>
        <fullName evidence="9">Unannotated protein</fullName>
    </submittedName>
</protein>
<keyword evidence="4 7" id="KW-0812">Transmembrane</keyword>
<evidence type="ECO:0000256" key="6">
    <source>
        <dbReference type="ARBA" id="ARBA00023136"/>
    </source>
</evidence>
<name>A0A6J6HSM0_9ZZZZ</name>
<accession>A0A6J6HSM0</accession>
<reference evidence="9" key="1">
    <citation type="submission" date="2020-05" db="EMBL/GenBank/DDBJ databases">
        <authorList>
            <person name="Chiriac C."/>
            <person name="Salcher M."/>
            <person name="Ghai R."/>
            <person name="Kavagutti S V."/>
        </authorList>
    </citation>
    <scope>NUCLEOTIDE SEQUENCE</scope>
</reference>
<feature type="transmembrane region" description="Helical" evidence="7">
    <location>
        <begin position="255"/>
        <end position="282"/>
    </location>
</feature>
<dbReference type="InterPro" id="IPR045621">
    <property type="entry name" value="BPD_transp_1_N"/>
</dbReference>
<evidence type="ECO:0000256" key="3">
    <source>
        <dbReference type="ARBA" id="ARBA00022475"/>
    </source>
</evidence>
<evidence type="ECO:0000256" key="4">
    <source>
        <dbReference type="ARBA" id="ARBA00022692"/>
    </source>
</evidence>
<proteinExistence type="predicted"/>
<dbReference type="Gene3D" id="1.10.3720.10">
    <property type="entry name" value="MetI-like"/>
    <property type="match status" value="1"/>
</dbReference>
<feature type="transmembrane region" description="Helical" evidence="7">
    <location>
        <begin position="150"/>
        <end position="176"/>
    </location>
</feature>
<dbReference type="GO" id="GO:0055085">
    <property type="term" value="P:transmembrane transport"/>
    <property type="evidence" value="ECO:0007669"/>
    <property type="project" value="InterPro"/>
</dbReference>
<keyword evidence="5 7" id="KW-1133">Transmembrane helix</keyword>
<evidence type="ECO:0000256" key="1">
    <source>
        <dbReference type="ARBA" id="ARBA00004651"/>
    </source>
</evidence>
<dbReference type="PROSITE" id="PS50928">
    <property type="entry name" value="ABC_TM1"/>
    <property type="match status" value="1"/>
</dbReference>
<dbReference type="AlphaFoldDB" id="A0A6J6HSM0"/>
<evidence type="ECO:0000256" key="7">
    <source>
        <dbReference type="SAM" id="Phobius"/>
    </source>
</evidence>
<keyword evidence="3" id="KW-1003">Cell membrane</keyword>
<feature type="transmembrane region" description="Helical" evidence="7">
    <location>
        <begin position="196"/>
        <end position="216"/>
    </location>
</feature>
<dbReference type="InterPro" id="IPR035906">
    <property type="entry name" value="MetI-like_sf"/>
</dbReference>